<accession>L9ZHP2</accession>
<protein>
    <recommendedName>
        <fullName evidence="1">Glyoxalase/fosfomycin resistance/dioxygenase domain-containing protein</fullName>
    </recommendedName>
</protein>
<proteinExistence type="predicted"/>
<organism evidence="2 3">
    <name type="scientific">Natrialba taiwanensis DSM 12281</name>
    <dbReference type="NCBI Taxonomy" id="1230458"/>
    <lineage>
        <taxon>Archaea</taxon>
        <taxon>Methanobacteriati</taxon>
        <taxon>Methanobacteriota</taxon>
        <taxon>Stenosarchaea group</taxon>
        <taxon>Halobacteria</taxon>
        <taxon>Halobacteriales</taxon>
        <taxon>Natrialbaceae</taxon>
        <taxon>Natrialba</taxon>
    </lineage>
</organism>
<gene>
    <name evidence="2" type="ORF">C484_21127</name>
</gene>
<dbReference type="AlphaFoldDB" id="L9ZHP2"/>
<dbReference type="InterPro" id="IPR004360">
    <property type="entry name" value="Glyas_Fos-R_dOase_dom"/>
</dbReference>
<dbReference type="SUPFAM" id="SSF54593">
    <property type="entry name" value="Glyoxalase/Bleomycin resistance protein/Dihydroxybiphenyl dioxygenase"/>
    <property type="match status" value="1"/>
</dbReference>
<sequence>MLLVSDIPHGEAFYEELFDMEVLFREGILDGEVGTVPEHIDWEDALLKGVTPTMSFLGRDEFFLAVAGVESEVTDRRVDHIALAVDEVTFESVTNRAEKLGCPVERNAPHHRTFEDNQGFEWEINASSSPPTQAFDTLNI</sequence>
<dbReference type="InterPro" id="IPR029068">
    <property type="entry name" value="Glyas_Bleomycin-R_OHBP_Dase"/>
</dbReference>
<evidence type="ECO:0000313" key="3">
    <source>
        <dbReference type="Proteomes" id="UP000011648"/>
    </source>
</evidence>
<comment type="caution">
    <text evidence="2">The sequence shown here is derived from an EMBL/GenBank/DDBJ whole genome shotgun (WGS) entry which is preliminary data.</text>
</comment>
<dbReference type="STRING" id="1230458.C484_21127"/>
<dbReference type="Proteomes" id="UP000011648">
    <property type="component" value="Unassembled WGS sequence"/>
</dbReference>
<dbReference type="EMBL" id="AOIL01000069">
    <property type="protein sequence ID" value="ELY85107.1"/>
    <property type="molecule type" value="Genomic_DNA"/>
</dbReference>
<evidence type="ECO:0000313" key="2">
    <source>
        <dbReference type="EMBL" id="ELY85107.1"/>
    </source>
</evidence>
<name>L9ZHP2_9EURY</name>
<dbReference type="Pfam" id="PF00903">
    <property type="entry name" value="Glyoxalase"/>
    <property type="match status" value="1"/>
</dbReference>
<keyword evidence="3" id="KW-1185">Reference proteome</keyword>
<feature type="domain" description="Glyoxalase/fosfomycin resistance/dioxygenase" evidence="1">
    <location>
        <begin position="2"/>
        <end position="124"/>
    </location>
</feature>
<reference evidence="2 3" key="1">
    <citation type="journal article" date="2014" name="PLoS Genet.">
        <title>Phylogenetically driven sequencing of extremely halophilic archaea reveals strategies for static and dynamic osmo-response.</title>
        <authorList>
            <person name="Becker E.A."/>
            <person name="Seitzer P.M."/>
            <person name="Tritt A."/>
            <person name="Larsen D."/>
            <person name="Krusor M."/>
            <person name="Yao A.I."/>
            <person name="Wu D."/>
            <person name="Madern D."/>
            <person name="Eisen J.A."/>
            <person name="Darling A.E."/>
            <person name="Facciotti M.T."/>
        </authorList>
    </citation>
    <scope>NUCLEOTIDE SEQUENCE [LARGE SCALE GENOMIC DNA]</scope>
    <source>
        <strain evidence="2 3">DSM 12281</strain>
    </source>
</reference>
<evidence type="ECO:0000259" key="1">
    <source>
        <dbReference type="Pfam" id="PF00903"/>
    </source>
</evidence>
<dbReference type="Gene3D" id="3.10.180.10">
    <property type="entry name" value="2,3-Dihydroxybiphenyl 1,2-Dioxygenase, domain 1"/>
    <property type="match status" value="1"/>
</dbReference>